<reference evidence="4" key="2">
    <citation type="submission" date="2020-05" db="UniProtKB">
        <authorList>
            <consortium name="EnsemblMetazoa"/>
        </authorList>
    </citation>
    <scope>IDENTIFICATION</scope>
</reference>
<feature type="region of interest" description="Disordered" evidence="1">
    <location>
        <begin position="174"/>
        <end position="194"/>
    </location>
</feature>
<proteinExistence type="predicted"/>
<dbReference type="EMBL" id="ATLV01025607">
    <property type="status" value="NOT_ANNOTATED_CDS"/>
    <property type="molecule type" value="Genomic_DNA"/>
</dbReference>
<dbReference type="OrthoDB" id="29523at2759"/>
<evidence type="ECO:0000313" key="4">
    <source>
        <dbReference type="EnsemblMetazoa" id="ASIC020786-PA"/>
    </source>
</evidence>
<organism evidence="3">
    <name type="scientific">Anopheles sinensis</name>
    <name type="common">Mosquito</name>
    <dbReference type="NCBI Taxonomy" id="74873"/>
    <lineage>
        <taxon>Eukaryota</taxon>
        <taxon>Metazoa</taxon>
        <taxon>Ecdysozoa</taxon>
        <taxon>Arthropoda</taxon>
        <taxon>Hexapoda</taxon>
        <taxon>Insecta</taxon>
        <taxon>Pterygota</taxon>
        <taxon>Neoptera</taxon>
        <taxon>Endopterygota</taxon>
        <taxon>Diptera</taxon>
        <taxon>Nematocera</taxon>
        <taxon>Culicoidea</taxon>
        <taxon>Culicidae</taxon>
        <taxon>Anophelinae</taxon>
        <taxon>Anopheles</taxon>
    </lineage>
</organism>
<feature type="region of interest" description="Disordered" evidence="1">
    <location>
        <begin position="107"/>
        <end position="136"/>
    </location>
</feature>
<feature type="compositionally biased region" description="Polar residues" evidence="1">
    <location>
        <begin position="378"/>
        <end position="389"/>
    </location>
</feature>
<feature type="region of interest" description="Disordered" evidence="1">
    <location>
        <begin position="220"/>
        <end position="566"/>
    </location>
</feature>
<dbReference type="STRING" id="74873.A0A084WQG3"/>
<dbReference type="PROSITE" id="PS50174">
    <property type="entry name" value="G_PATCH"/>
    <property type="match status" value="1"/>
</dbReference>
<feature type="compositionally biased region" description="Acidic residues" evidence="1">
    <location>
        <begin position="320"/>
        <end position="344"/>
    </location>
</feature>
<feature type="compositionally biased region" description="Polar residues" evidence="1">
    <location>
        <begin position="628"/>
        <end position="637"/>
    </location>
</feature>
<dbReference type="GO" id="GO:0010521">
    <property type="term" value="F:telomerase inhibitor activity"/>
    <property type="evidence" value="ECO:0007669"/>
    <property type="project" value="TreeGrafter"/>
</dbReference>
<feature type="compositionally biased region" description="Basic and acidic residues" evidence="1">
    <location>
        <begin position="495"/>
        <end position="506"/>
    </location>
</feature>
<keyword evidence="5" id="KW-1185">Reference proteome</keyword>
<dbReference type="EMBL" id="KE525396">
    <property type="protein sequence ID" value="KFB52457.1"/>
    <property type="molecule type" value="Genomic_DNA"/>
</dbReference>
<dbReference type="Pfam" id="PF01585">
    <property type="entry name" value="G-patch"/>
    <property type="match status" value="1"/>
</dbReference>
<feature type="compositionally biased region" description="Polar residues" evidence="1">
    <location>
        <begin position="604"/>
        <end position="619"/>
    </location>
</feature>
<evidence type="ECO:0000256" key="1">
    <source>
        <dbReference type="SAM" id="MobiDB-lite"/>
    </source>
</evidence>
<dbReference type="AlphaFoldDB" id="A0A084WQG3"/>
<feature type="compositionally biased region" description="Basic residues" evidence="1">
    <location>
        <begin position="458"/>
        <end position="467"/>
    </location>
</feature>
<accession>A0A084WQG3</accession>
<feature type="domain" description="G-patch" evidence="2">
    <location>
        <begin position="36"/>
        <end position="82"/>
    </location>
</feature>
<dbReference type="GO" id="GO:0005730">
    <property type="term" value="C:nucleolus"/>
    <property type="evidence" value="ECO:0007669"/>
    <property type="project" value="TreeGrafter"/>
</dbReference>
<feature type="compositionally biased region" description="Polar residues" evidence="1">
    <location>
        <begin position="481"/>
        <end position="493"/>
    </location>
</feature>
<feature type="compositionally biased region" description="Low complexity" evidence="1">
    <location>
        <begin position="468"/>
        <end position="480"/>
    </location>
</feature>
<feature type="region of interest" description="Disordered" evidence="1">
    <location>
        <begin position="599"/>
        <end position="640"/>
    </location>
</feature>
<dbReference type="InterPro" id="IPR000467">
    <property type="entry name" value="G_patch_dom"/>
</dbReference>
<dbReference type="EMBL" id="ATLV01025608">
    <property type="status" value="NOT_ANNOTATED_CDS"/>
    <property type="molecule type" value="Genomic_DNA"/>
</dbReference>
<reference evidence="3 5" key="1">
    <citation type="journal article" date="2014" name="BMC Genomics">
        <title>Genome sequence of Anopheles sinensis provides insight into genetics basis of mosquito competence for malaria parasites.</title>
        <authorList>
            <person name="Zhou D."/>
            <person name="Zhang D."/>
            <person name="Ding G."/>
            <person name="Shi L."/>
            <person name="Hou Q."/>
            <person name="Ye Y."/>
            <person name="Xu Y."/>
            <person name="Zhou H."/>
            <person name="Xiong C."/>
            <person name="Li S."/>
            <person name="Yu J."/>
            <person name="Hong S."/>
            <person name="Yu X."/>
            <person name="Zou P."/>
            <person name="Chen C."/>
            <person name="Chang X."/>
            <person name="Wang W."/>
            <person name="Lv Y."/>
            <person name="Sun Y."/>
            <person name="Ma L."/>
            <person name="Shen B."/>
            <person name="Zhu C."/>
        </authorList>
    </citation>
    <scope>NUCLEOTIDE SEQUENCE [LARGE SCALE GENOMIC DNA]</scope>
</reference>
<dbReference type="VEuPathDB" id="VectorBase:ASIC020786"/>
<feature type="compositionally biased region" description="Polar residues" evidence="1">
    <location>
        <begin position="541"/>
        <end position="550"/>
    </location>
</feature>
<dbReference type="InterPro" id="IPR050656">
    <property type="entry name" value="PINX1"/>
</dbReference>
<dbReference type="EnsemblMetazoa" id="ASIC020786-RA">
    <property type="protein sequence ID" value="ASIC020786-PA"/>
    <property type="gene ID" value="ASIC020786"/>
</dbReference>
<evidence type="ECO:0000313" key="5">
    <source>
        <dbReference type="Proteomes" id="UP000030765"/>
    </source>
</evidence>
<dbReference type="PANTHER" id="PTHR23149:SF27">
    <property type="entry name" value="PIN2_TERF1-INTERACTING TELOMERASE INHIBITOR 1"/>
    <property type="match status" value="1"/>
</dbReference>
<gene>
    <name evidence="3" type="ORF">ZHAS_00020786</name>
</gene>
<feature type="compositionally biased region" description="Basic and acidic residues" evidence="1">
    <location>
        <begin position="358"/>
        <end position="372"/>
    </location>
</feature>
<name>A0A084WQG3_ANOSI</name>
<dbReference type="SMART" id="SM00443">
    <property type="entry name" value="G_patch"/>
    <property type="match status" value="1"/>
</dbReference>
<dbReference type="Proteomes" id="UP000030765">
    <property type="component" value="Unassembled WGS sequence"/>
</dbReference>
<dbReference type="PANTHER" id="PTHR23149">
    <property type="entry name" value="G PATCH DOMAIN CONTAINING PROTEIN"/>
    <property type="match status" value="1"/>
</dbReference>
<dbReference type="EMBL" id="ATLV01025606">
    <property type="status" value="NOT_ANNOTATED_CDS"/>
    <property type="molecule type" value="Genomic_DNA"/>
</dbReference>
<dbReference type="VEuPathDB" id="VectorBase:ASIS000754"/>
<evidence type="ECO:0000259" key="2">
    <source>
        <dbReference type="PROSITE" id="PS50174"/>
    </source>
</evidence>
<protein>
    <submittedName>
        <fullName evidence="4">G-patch domain-containing protein</fullName>
    </submittedName>
</protein>
<dbReference type="OMA" id="SKFCADQ"/>
<feature type="compositionally biased region" description="Polar residues" evidence="1">
    <location>
        <begin position="517"/>
        <end position="532"/>
    </location>
</feature>
<evidence type="ECO:0000313" key="3">
    <source>
        <dbReference type="EMBL" id="KFB52457.1"/>
    </source>
</evidence>
<sequence length="729" mass="81017">MLAALGTHGLPSVKERQKRICGERKHYRTKAVYEDANNFGVRMLSKLGWTEGKGLGKKEDGIVNPIMLRFKTDTEGVGFVGLADDQWTQHDAGFNDLLKRLNGGGDANDEENSIIESPAQLQSLEERSKKSRSRVHYKKFTRGKDLSQANEKDLASIFGKRSLEELNKPVEVKKDASVDASENDSESDDQRSNVLGLTTIKSSLSVQDYFKEKMRQKQFAGQPVWTHHNPEAVDNADNGQLVEPKKKKTKRGLEHTENSEENGLADAAPVSETPPKKGKRKHETSIDVAVENGTENQPETDSMELRKKKKKSKKSKPDLEESVSIETNEPEQLDVELPVEQDATELEKSKKKKKSKKDKSEKDANSTVDHSETVTVDDINNTGTSQSIETSKKKKKDKNDKESISTVEPEITDDAEVQVPKGKKSKKTKVPISSEAEESSSAIQQDPEVTDDAEIKVPKVKKSKKNKASTSIEAEAASTTVQQNPEVTENTEVQVPKEKKSKENKPEKKKSKEKKASPNTEAETTTKTPQQKSEGKANVEALQTDTSPAQDFQPPPFVPGEEEEDVTCSVKVEVLKHLDETGFPGSNFGNIVGYRLTEDEKKASPNTEAETTTKTPQQKSEGKANVEALQTDTSPAQDFQPPPFVPGEEEEDVTCSVKVEVLKHLDETGFPGSNFGNIVGYRLTEDVTLIKRASTNRMLDRHRFQVKAETVSEHRKWQKLKKVTAFTPI</sequence>
<dbReference type="GO" id="GO:0003676">
    <property type="term" value="F:nucleic acid binding"/>
    <property type="evidence" value="ECO:0007669"/>
    <property type="project" value="InterPro"/>
</dbReference>